<dbReference type="EMBL" id="CP072648">
    <property type="protein sequence ID" value="QUW02027.1"/>
    <property type="molecule type" value="Genomic_DNA"/>
</dbReference>
<sequence>MPGKGKAPLSGNQLKQQVVALAQKLGLNARTEVKAARRLWGQKRLIDVVVTDGKTGKTLGIECKFQATPGTAEEKVPATIQDISHWPIPGIVVLAGEGFSMNMKGYLMSTGKAVWFDELEEWLRLYFGL</sequence>
<dbReference type="RefSeq" id="WP_211427918.1">
    <property type="nucleotide sequence ID" value="NZ_CP072648.1"/>
</dbReference>
<protein>
    <recommendedName>
        <fullName evidence="1">PD-(D/E)XK nuclease domain-containing protein</fullName>
    </recommendedName>
</protein>
<name>A0ABX8B6H0_9BACT</name>
<evidence type="ECO:0000313" key="2">
    <source>
        <dbReference type="EMBL" id="QUW02027.1"/>
    </source>
</evidence>
<organism evidence="2 3">
    <name type="scientific">Chloracidobacterium validum</name>
    <dbReference type="NCBI Taxonomy" id="2821543"/>
    <lineage>
        <taxon>Bacteria</taxon>
        <taxon>Pseudomonadati</taxon>
        <taxon>Acidobacteriota</taxon>
        <taxon>Terriglobia</taxon>
        <taxon>Terriglobales</taxon>
        <taxon>Acidobacteriaceae</taxon>
        <taxon>Chloracidobacterium</taxon>
    </lineage>
</organism>
<dbReference type="Pfam" id="PF20472">
    <property type="entry name" value="PDDEXK_11"/>
    <property type="match status" value="1"/>
</dbReference>
<accession>A0ABX8B6H0</accession>
<gene>
    <name evidence="2" type="ORF">J8C06_06530</name>
</gene>
<dbReference type="InterPro" id="IPR046821">
    <property type="entry name" value="PDDEXK_11"/>
</dbReference>
<feature type="domain" description="PD-(D/E)XK nuclease" evidence="1">
    <location>
        <begin position="10"/>
        <end position="103"/>
    </location>
</feature>
<reference evidence="2 3" key="1">
    <citation type="submission" date="2021-03" db="EMBL/GenBank/DDBJ databases">
        <title>Genomic and phenotypic characterization of Chloracidobacterium isolates provides evidence for multiple species.</title>
        <authorList>
            <person name="Saini M.K."/>
            <person name="Costas A.M.G."/>
            <person name="Tank M."/>
            <person name="Bryant D.A."/>
        </authorList>
    </citation>
    <scope>NUCLEOTIDE SEQUENCE [LARGE SCALE GENOMIC DNA]</scope>
    <source>
        <strain evidence="2 3">BV2-C</strain>
    </source>
</reference>
<keyword evidence="3" id="KW-1185">Reference proteome</keyword>
<proteinExistence type="predicted"/>
<dbReference type="Proteomes" id="UP000676506">
    <property type="component" value="Chromosome 1"/>
</dbReference>
<evidence type="ECO:0000313" key="3">
    <source>
        <dbReference type="Proteomes" id="UP000676506"/>
    </source>
</evidence>
<evidence type="ECO:0000259" key="1">
    <source>
        <dbReference type="Pfam" id="PF20472"/>
    </source>
</evidence>